<reference evidence="3 4" key="1">
    <citation type="submission" date="2022-05" db="EMBL/GenBank/DDBJ databases">
        <authorList>
            <consortium name="Genoscope - CEA"/>
            <person name="William W."/>
        </authorList>
    </citation>
    <scope>NUCLEOTIDE SEQUENCE [LARGE SCALE GENOMIC DNA]</scope>
</reference>
<gene>
    <name evidence="3" type="ORF">PLOB_00037696</name>
</gene>
<sequence>MADDSLNSSVREPLTIETTTCRPTCRRPLNGTKIKFTFVSLVFQFSLIVLFMVLVDYGEQSLPSPVDQRPMAKSDKSAGNRDENERAFNDISIYYPSKCLRSCQAVFLFRVCFGAKDPDSIYPGSDQSSVLKIPRIG</sequence>
<feature type="region of interest" description="Disordered" evidence="1">
    <location>
        <begin position="61"/>
        <end position="83"/>
    </location>
</feature>
<keyword evidence="2" id="KW-1133">Transmembrane helix</keyword>
<evidence type="ECO:0000256" key="1">
    <source>
        <dbReference type="SAM" id="MobiDB-lite"/>
    </source>
</evidence>
<evidence type="ECO:0000256" key="2">
    <source>
        <dbReference type="SAM" id="Phobius"/>
    </source>
</evidence>
<organism evidence="3 4">
    <name type="scientific">Porites lobata</name>
    <dbReference type="NCBI Taxonomy" id="104759"/>
    <lineage>
        <taxon>Eukaryota</taxon>
        <taxon>Metazoa</taxon>
        <taxon>Cnidaria</taxon>
        <taxon>Anthozoa</taxon>
        <taxon>Hexacorallia</taxon>
        <taxon>Scleractinia</taxon>
        <taxon>Fungiina</taxon>
        <taxon>Poritidae</taxon>
        <taxon>Porites</taxon>
    </lineage>
</organism>
<name>A0ABN8P5W8_9CNID</name>
<feature type="transmembrane region" description="Helical" evidence="2">
    <location>
        <begin position="36"/>
        <end position="55"/>
    </location>
</feature>
<keyword evidence="2" id="KW-0472">Membrane</keyword>
<keyword evidence="2" id="KW-0812">Transmembrane</keyword>
<comment type="caution">
    <text evidence="3">The sequence shown here is derived from an EMBL/GenBank/DDBJ whole genome shotgun (WGS) entry which is preliminary data.</text>
</comment>
<dbReference type="EMBL" id="CALNXK010000055">
    <property type="protein sequence ID" value="CAH3134975.1"/>
    <property type="molecule type" value="Genomic_DNA"/>
</dbReference>
<dbReference type="Proteomes" id="UP001159405">
    <property type="component" value="Unassembled WGS sequence"/>
</dbReference>
<feature type="compositionally biased region" description="Basic and acidic residues" evidence="1">
    <location>
        <begin position="70"/>
        <end position="83"/>
    </location>
</feature>
<keyword evidence="4" id="KW-1185">Reference proteome</keyword>
<proteinExistence type="predicted"/>
<accession>A0ABN8P5W8</accession>
<protein>
    <submittedName>
        <fullName evidence="3">Uncharacterized protein</fullName>
    </submittedName>
</protein>
<evidence type="ECO:0000313" key="3">
    <source>
        <dbReference type="EMBL" id="CAH3134975.1"/>
    </source>
</evidence>
<evidence type="ECO:0000313" key="4">
    <source>
        <dbReference type="Proteomes" id="UP001159405"/>
    </source>
</evidence>